<dbReference type="Proteomes" id="UP001168167">
    <property type="component" value="Unassembled WGS sequence"/>
</dbReference>
<dbReference type="EMBL" id="JANQAO010000001">
    <property type="protein sequence ID" value="MDM5146858.1"/>
    <property type="molecule type" value="Genomic_DNA"/>
</dbReference>
<sequence>MLYEMTRHVWVRMQQRGKTKEGVKMLIRYGRKQPKSRYLLHSKDAEQEIARRQVWLQRLQKRQPNNRTMHKKLKKRIDAIETMRNCVAVFDNGKVVTVYNQTRRPRHQ</sequence>
<protein>
    <recommendedName>
        <fullName evidence="3">Transposase</fullName>
    </recommendedName>
</protein>
<reference evidence="1" key="1">
    <citation type="submission" date="2022-08" db="EMBL/GenBank/DDBJ databases">
        <authorList>
            <person name="Dzunkova M."/>
            <person name="La Clair J."/>
            <person name="Tyml T."/>
            <person name="Doud D."/>
            <person name="Schulz F."/>
            <person name="Piquer S."/>
            <person name="Porcel Sanchis D."/>
            <person name="Osborn A."/>
            <person name="Robinson D."/>
            <person name="Louie K.B."/>
            <person name="Bowen B.P."/>
            <person name="Bowers R."/>
            <person name="Lee J."/>
            <person name="Arnau Llombart V."/>
            <person name="Diaz Villanueva W."/>
            <person name="Gosliner T."/>
            <person name="Northen T."/>
            <person name="Cheng J.-F."/>
            <person name="Burkart M.D."/>
            <person name="Woyke T."/>
        </authorList>
    </citation>
    <scope>NUCLEOTIDE SEQUENCE</scope>
    <source>
        <strain evidence="1">Df01</strain>
    </source>
</reference>
<evidence type="ECO:0000313" key="2">
    <source>
        <dbReference type="Proteomes" id="UP001168167"/>
    </source>
</evidence>
<comment type="caution">
    <text evidence="1">The sequence shown here is derived from an EMBL/GenBank/DDBJ whole genome shotgun (WGS) entry which is preliminary data.</text>
</comment>
<evidence type="ECO:0000313" key="1">
    <source>
        <dbReference type="EMBL" id="MDM5146858.1"/>
    </source>
</evidence>
<gene>
    <name evidence="1" type="ORF">NQX30_00440</name>
</gene>
<keyword evidence="2" id="KW-1185">Reference proteome</keyword>
<accession>A0ABT7QJF1</accession>
<evidence type="ECO:0008006" key="3">
    <source>
        <dbReference type="Google" id="ProtNLM"/>
    </source>
</evidence>
<reference evidence="1" key="2">
    <citation type="journal article" date="2023" name="Microbiome">
        <title>Synthase-selected sorting approach identifies a beta-lactone synthase in a nudibranch symbiotic bacterium.</title>
        <authorList>
            <person name="Dzunkova M."/>
            <person name="La Clair J.J."/>
            <person name="Tyml T."/>
            <person name="Doud D."/>
            <person name="Schulz F."/>
            <person name="Piquer-Esteban S."/>
            <person name="Porcel Sanchis D."/>
            <person name="Osborn A."/>
            <person name="Robinson D."/>
            <person name="Louie K.B."/>
            <person name="Bowen B.P."/>
            <person name="Bowers R.M."/>
            <person name="Lee J."/>
            <person name="Arnau V."/>
            <person name="Diaz-Villanueva W."/>
            <person name="Stepanauskas R."/>
            <person name="Gosliner T."/>
            <person name="Date S.V."/>
            <person name="Northen T.R."/>
            <person name="Cheng J.F."/>
            <person name="Burkart M.D."/>
            <person name="Woyke T."/>
        </authorList>
    </citation>
    <scope>NUCLEOTIDE SEQUENCE</scope>
    <source>
        <strain evidence="1">Df01</strain>
    </source>
</reference>
<name>A0ABT7QJF1_9GAMM</name>
<proteinExistence type="predicted"/>
<organism evidence="1 2">
    <name type="scientific">Candidatus Doriopsillibacter californiensis</name>
    <dbReference type="NCBI Taxonomy" id="2970740"/>
    <lineage>
        <taxon>Bacteria</taxon>
        <taxon>Pseudomonadati</taxon>
        <taxon>Pseudomonadota</taxon>
        <taxon>Gammaproteobacteria</taxon>
        <taxon>Candidatus Tethybacterales</taxon>
        <taxon>Candidatus Persebacteraceae</taxon>
        <taxon>Candidatus Doriopsillibacter</taxon>
    </lineage>
</organism>